<comment type="catalytic activity">
    <reaction evidence="9">
        <text>L-glutamate + acetyl-CoA = N-acetyl-L-glutamate + CoA + H(+)</text>
        <dbReference type="Rhea" id="RHEA:24292"/>
        <dbReference type="ChEBI" id="CHEBI:15378"/>
        <dbReference type="ChEBI" id="CHEBI:29985"/>
        <dbReference type="ChEBI" id="CHEBI:44337"/>
        <dbReference type="ChEBI" id="CHEBI:57287"/>
        <dbReference type="ChEBI" id="CHEBI:57288"/>
        <dbReference type="EC" id="2.3.1.1"/>
    </reaction>
</comment>
<accession>D2C833</accession>
<feature type="binding site" evidence="9">
    <location>
        <position position="266"/>
    </location>
    <ligand>
        <name>substrate</name>
    </ligand>
</feature>
<comment type="similarity">
    <text evidence="1 9">Belongs to the ArgJ family.</text>
</comment>
<evidence type="ECO:0000256" key="3">
    <source>
        <dbReference type="ARBA" id="ARBA00022571"/>
    </source>
</evidence>
<dbReference type="Gene3D" id="3.10.20.340">
    <property type="entry name" value="ArgJ beta chain, C-terminal domain"/>
    <property type="match status" value="1"/>
</dbReference>
<feature type="chain" id="PRO_5023577785" description="Arginine biosynthesis bifunctional protein ArgJ alpha chain" evidence="9">
    <location>
        <begin position="1"/>
        <end position="179"/>
    </location>
</feature>
<feature type="binding site" evidence="9">
    <location>
        <position position="180"/>
    </location>
    <ligand>
        <name>substrate</name>
    </ligand>
</feature>
<proteinExistence type="inferred from homology"/>
<dbReference type="PANTHER" id="PTHR23100">
    <property type="entry name" value="ARGININE BIOSYNTHESIS BIFUNCTIONAL PROTEIN ARGJ"/>
    <property type="match status" value="1"/>
</dbReference>
<evidence type="ECO:0000256" key="8">
    <source>
        <dbReference type="ARBA" id="ARBA00049439"/>
    </source>
</evidence>
<dbReference type="KEGG" id="tnp:Tnap_1032"/>
<comment type="catalytic activity">
    <reaction evidence="8 9">
        <text>N(2)-acetyl-L-ornithine + L-glutamate = N-acetyl-L-glutamate + L-ornithine</text>
        <dbReference type="Rhea" id="RHEA:15349"/>
        <dbReference type="ChEBI" id="CHEBI:29985"/>
        <dbReference type="ChEBI" id="CHEBI:44337"/>
        <dbReference type="ChEBI" id="CHEBI:46911"/>
        <dbReference type="ChEBI" id="CHEBI:57805"/>
        <dbReference type="EC" id="2.3.1.35"/>
    </reaction>
</comment>
<evidence type="ECO:0000256" key="1">
    <source>
        <dbReference type="ARBA" id="ARBA00006774"/>
    </source>
</evidence>
<keyword evidence="7 9" id="KW-0012">Acyltransferase</keyword>
<comment type="function">
    <text evidence="9">Catalyzes two activities which are involved in the cyclic version of arginine biosynthesis: the synthesis of N-acetylglutamate from glutamate and acetyl-CoA as the acetyl donor, and of ornithine by transacetylation between N(2)-acetylornithine and glutamate.</text>
</comment>
<dbReference type="CDD" id="cd02152">
    <property type="entry name" value="OAT"/>
    <property type="match status" value="1"/>
</dbReference>
<feature type="active site" description="Nucleophile" evidence="9">
    <location>
        <position position="180"/>
    </location>
</feature>
<feature type="chain" id="PRO_5023577786" description="Arginine biosynthesis bifunctional protein ArgJ beta chain" evidence="9">
    <location>
        <begin position="180"/>
        <end position="397"/>
    </location>
</feature>
<evidence type="ECO:0000256" key="9">
    <source>
        <dbReference type="HAMAP-Rule" id="MF_01106"/>
    </source>
</evidence>
<dbReference type="MEROPS" id="T05.002"/>
<organism evidence="10 11">
    <name type="scientific">Thermotoga petrophila (strain ATCC BAA-489 / DSM 13996 / JCM 10882 / RKU-10)</name>
    <name type="common">Thermotoga naphthophila</name>
    <dbReference type="NCBI Taxonomy" id="590168"/>
    <lineage>
        <taxon>Bacteria</taxon>
        <taxon>Thermotogati</taxon>
        <taxon>Thermotogota</taxon>
        <taxon>Thermotogae</taxon>
        <taxon>Thermotogales</taxon>
        <taxon>Thermotogaceae</taxon>
        <taxon>Thermotoga</taxon>
    </lineage>
</organism>
<dbReference type="NCBIfam" id="TIGR00120">
    <property type="entry name" value="ArgJ"/>
    <property type="match status" value="1"/>
</dbReference>
<comment type="subunit">
    <text evidence="2 9">Heterotetramer of two alpha and two beta chains.</text>
</comment>
<dbReference type="GO" id="GO:0006592">
    <property type="term" value="P:ornithine biosynthetic process"/>
    <property type="evidence" value="ECO:0007669"/>
    <property type="project" value="TreeGrafter"/>
</dbReference>
<protein>
    <recommendedName>
        <fullName evidence="9">Arginine biosynthesis bifunctional protein ArgJ</fullName>
    </recommendedName>
    <domain>
        <recommendedName>
            <fullName evidence="9">Glutamate N-acetyltransferase</fullName>
            <ecNumber evidence="9">2.3.1.35</ecNumber>
        </recommendedName>
        <alternativeName>
            <fullName evidence="9">Ornithine acetyltransferase</fullName>
            <shortName evidence="9">OATase</shortName>
        </alternativeName>
        <alternativeName>
            <fullName evidence="9">Ornithine transacetylase</fullName>
        </alternativeName>
    </domain>
    <domain>
        <recommendedName>
            <fullName evidence="9">Amino-acid acetyltransferase</fullName>
            <ecNumber evidence="9">2.3.1.1</ecNumber>
        </recommendedName>
        <alternativeName>
            <fullName evidence="9">N-acetylglutamate synthase</fullName>
            <shortName evidence="9">AGSase</shortName>
        </alternativeName>
    </domain>
    <component>
        <recommendedName>
            <fullName evidence="9">Arginine biosynthesis bifunctional protein ArgJ alpha chain</fullName>
        </recommendedName>
    </component>
    <component>
        <recommendedName>
            <fullName evidence="9">Arginine biosynthesis bifunctional protein ArgJ beta chain</fullName>
        </recommendedName>
    </component>
</protein>
<dbReference type="GO" id="GO:0005737">
    <property type="term" value="C:cytoplasm"/>
    <property type="evidence" value="ECO:0007669"/>
    <property type="project" value="UniProtKB-SubCell"/>
</dbReference>
<sequence length="397" mass="43099">MFTPKGFRFAGVHCKIKRKRKDLGIIFSEVPCVAAGVFTTNVVKAAPVIYDMEILKKNPNGIRAIVVNSGVANACTGEQGMINARRMAEKAAEELGIPVESVLVSSTGVIGVQLPMDKVESGIEEAARELSDDPLPFAEAIMTTDTKVKMHNTRVMIGGKEITVLGIAKGSGMIHPNMATMLSFITTDAKVSEEALEKLLKLSVDDSYNMIDVDGDTSTNDMVIVLANGLAGNTTIQLETDGFWKLYEAVHEVNQVLAEKIVEDGEGATKVIEVHVINAPDIKSARLIARSIVSSNLVKTAIYGEDANWGRVIAAAGYSGATFDPNKLDLFFENEAGRIKVAENGRGVAFDEEEAKKILSEKRIRIVLDMKQGKETAKAWGCDLTEKYVEINGRYRT</sequence>
<dbReference type="InterPro" id="IPR002813">
    <property type="entry name" value="Arg_biosynth_ArgJ"/>
</dbReference>
<feature type="site" description="Involved in the stabilization of negative charge on the oxyanion by the formation of the oxyanion hole" evidence="9">
    <location>
        <position position="107"/>
    </location>
</feature>
<dbReference type="EC" id="2.3.1.35" evidence="9"/>
<feature type="site" description="Involved in the stabilization of negative charge on the oxyanion by the formation of the oxyanion hole" evidence="9">
    <location>
        <position position="108"/>
    </location>
</feature>
<dbReference type="InterPro" id="IPR016117">
    <property type="entry name" value="ArgJ-like_dom_sf"/>
</dbReference>
<comment type="subcellular location">
    <subcellularLocation>
        <location evidence="9">Cytoplasm</location>
    </subcellularLocation>
</comment>
<dbReference type="FunFam" id="3.60.70.12:FF:000001">
    <property type="entry name" value="Arginine biosynthesis bifunctional protein ArgJ, chloroplastic"/>
    <property type="match status" value="1"/>
</dbReference>
<evidence type="ECO:0000256" key="4">
    <source>
        <dbReference type="ARBA" id="ARBA00022605"/>
    </source>
</evidence>
<keyword evidence="9" id="KW-0963">Cytoplasm</keyword>
<keyword evidence="11" id="KW-1185">Reference proteome</keyword>
<evidence type="ECO:0000313" key="10">
    <source>
        <dbReference type="EMBL" id="ADA67119.1"/>
    </source>
</evidence>
<comment type="pathway">
    <text evidence="9">Amino-acid biosynthesis; L-arginine biosynthesis; L-ornithine and N-acetyl-L-glutamate from L-glutamate and N(2)-acetyl-L-ornithine (cyclic): step 1/1.</text>
</comment>
<keyword evidence="9" id="KW-0511">Multifunctional enzyme</keyword>
<keyword evidence="5 9" id="KW-0808">Transferase</keyword>
<reference evidence="10 11" key="1">
    <citation type="submission" date="2009-12" db="EMBL/GenBank/DDBJ databases">
        <title>Complete sequence of Thermotoga petrophila RKU-1.</title>
        <authorList>
            <consortium name="US DOE Joint Genome Institute"/>
            <person name="Lucas S."/>
            <person name="Copeland A."/>
            <person name="Lapidus A."/>
            <person name="Glavina del Rio T."/>
            <person name="Dalin E."/>
            <person name="Tice H."/>
            <person name="Bruce D."/>
            <person name="Goodwin L."/>
            <person name="Pitluck S."/>
            <person name="Munk A.C."/>
            <person name="Brettin T."/>
            <person name="Detter J.C."/>
            <person name="Han C."/>
            <person name="Tapia R."/>
            <person name="Larimer F."/>
            <person name="Land M."/>
            <person name="Hauser L."/>
            <person name="Kyrpides N."/>
            <person name="Mikhailova N."/>
            <person name="Nelson K.E."/>
            <person name="Gogarten J.P."/>
            <person name="Noll K.M."/>
        </authorList>
    </citation>
    <scope>NUCLEOTIDE SEQUENCE [LARGE SCALE GENOMIC DNA]</scope>
    <source>
        <strain evidence="11">ATCC BAA-489 / DSM 13996 / JCM 10882 / RKU-10</strain>
    </source>
</reference>
<feature type="binding site" evidence="9">
    <location>
        <position position="143"/>
    </location>
    <ligand>
        <name>substrate</name>
    </ligand>
</feature>
<dbReference type="InterPro" id="IPR042195">
    <property type="entry name" value="ArgJ_beta_C"/>
</dbReference>
<comment type="pathway">
    <text evidence="9">Amino-acid biosynthesis; L-arginine biosynthesis; N(2)-acetyl-L-ornithine from L-glutamate: step 1/4.</text>
</comment>
<keyword evidence="3 9" id="KW-0055">Arginine biosynthesis</keyword>
<dbReference type="AlphaFoldDB" id="D2C833"/>
<feature type="binding site" evidence="9">
    <location>
        <position position="169"/>
    </location>
    <ligand>
        <name>substrate</name>
    </ligand>
</feature>
<dbReference type="EC" id="2.3.1.1" evidence="9"/>
<evidence type="ECO:0000256" key="2">
    <source>
        <dbReference type="ARBA" id="ARBA00011475"/>
    </source>
</evidence>
<dbReference type="NCBIfam" id="NF003802">
    <property type="entry name" value="PRK05388.1"/>
    <property type="match status" value="1"/>
</dbReference>
<dbReference type="HAMAP" id="MF_01106">
    <property type="entry name" value="ArgJ"/>
    <property type="match status" value="1"/>
</dbReference>
<evidence type="ECO:0000256" key="7">
    <source>
        <dbReference type="ARBA" id="ARBA00023315"/>
    </source>
</evidence>
<dbReference type="GO" id="GO:0004358">
    <property type="term" value="F:L-glutamate N-acetyltransferase activity, acting on acetyl-L-ornithine as donor"/>
    <property type="evidence" value="ECO:0007669"/>
    <property type="project" value="UniProtKB-UniRule"/>
</dbReference>
<dbReference type="GO" id="GO:0004042">
    <property type="term" value="F:L-glutamate N-acetyltransferase activity"/>
    <property type="evidence" value="ECO:0007669"/>
    <property type="project" value="UniProtKB-UniRule"/>
</dbReference>
<feature type="site" description="Cleavage; by autolysis" evidence="9">
    <location>
        <begin position="179"/>
        <end position="180"/>
    </location>
</feature>
<keyword evidence="4 9" id="KW-0028">Amino-acid biosynthesis</keyword>
<dbReference type="Proteomes" id="UP000000940">
    <property type="component" value="Chromosome"/>
</dbReference>
<evidence type="ECO:0000313" key="11">
    <source>
        <dbReference type="Proteomes" id="UP000000940"/>
    </source>
</evidence>
<dbReference type="Pfam" id="PF01960">
    <property type="entry name" value="ArgJ"/>
    <property type="match status" value="1"/>
</dbReference>
<feature type="binding site" evidence="9">
    <location>
        <position position="392"/>
    </location>
    <ligand>
        <name>substrate</name>
    </ligand>
</feature>
<evidence type="ECO:0000256" key="5">
    <source>
        <dbReference type="ARBA" id="ARBA00022679"/>
    </source>
</evidence>
<dbReference type="SUPFAM" id="SSF56266">
    <property type="entry name" value="DmpA/ArgJ-like"/>
    <property type="match status" value="1"/>
</dbReference>
<dbReference type="GO" id="GO:0006526">
    <property type="term" value="P:L-arginine biosynthetic process"/>
    <property type="evidence" value="ECO:0007669"/>
    <property type="project" value="UniProtKB-UniRule"/>
</dbReference>
<evidence type="ECO:0000256" key="6">
    <source>
        <dbReference type="ARBA" id="ARBA00022813"/>
    </source>
</evidence>
<feature type="binding site" evidence="9">
    <location>
        <position position="397"/>
    </location>
    <ligand>
        <name>substrate</name>
    </ligand>
</feature>
<dbReference type="UniPathway" id="UPA00068">
    <property type="reaction ID" value="UER00106"/>
</dbReference>
<dbReference type="EMBL" id="CP001839">
    <property type="protein sequence ID" value="ADA67119.1"/>
    <property type="molecule type" value="Genomic_DNA"/>
</dbReference>
<dbReference type="HOGENOM" id="CLU_027172_1_0_0"/>
<dbReference type="Gene3D" id="3.60.70.12">
    <property type="entry name" value="L-amino peptidase D-ALA esterase/amidase"/>
    <property type="match status" value="1"/>
</dbReference>
<keyword evidence="6 9" id="KW-0068">Autocatalytic cleavage</keyword>
<gene>
    <name evidence="9" type="primary">argJ</name>
    <name evidence="10" type="ordered locus">Tnap_1032</name>
</gene>
<dbReference type="PANTHER" id="PTHR23100:SF0">
    <property type="entry name" value="ARGININE BIOSYNTHESIS BIFUNCTIONAL PROTEIN ARGJ, MITOCHONDRIAL"/>
    <property type="match status" value="1"/>
</dbReference>
<name>D2C833_THEP2</name>
<dbReference type="FunFam" id="3.10.20.340:FF:000001">
    <property type="entry name" value="Arginine biosynthesis bifunctional protein ArgJ, chloroplastic"/>
    <property type="match status" value="1"/>
</dbReference>
<dbReference type="RefSeq" id="WP_012896309.1">
    <property type="nucleotide sequence ID" value="NC_013642.1"/>
</dbReference>